<name>A0A8J5K5S5_HOMAM</name>
<dbReference type="AlphaFoldDB" id="A0A8J5K5S5"/>
<accession>A0A8J5K5S5</accession>
<comment type="caution">
    <text evidence="1">The sequence shown here is derived from an EMBL/GenBank/DDBJ whole genome shotgun (WGS) entry which is preliminary data.</text>
</comment>
<evidence type="ECO:0000313" key="2">
    <source>
        <dbReference type="Proteomes" id="UP000747542"/>
    </source>
</evidence>
<dbReference type="Proteomes" id="UP000747542">
    <property type="component" value="Unassembled WGS sequence"/>
</dbReference>
<protein>
    <submittedName>
        <fullName evidence="1">Uncharacterized protein</fullName>
    </submittedName>
</protein>
<sequence>MSEGKELVAYPCSIRNQTLGYFTHQHSHSGSILSHLATASPRVPVSNDNYLFCYLYKMVMSSKGSPEMSVSPPHHLILY</sequence>
<organism evidence="1 2">
    <name type="scientific">Homarus americanus</name>
    <name type="common">American lobster</name>
    <dbReference type="NCBI Taxonomy" id="6706"/>
    <lineage>
        <taxon>Eukaryota</taxon>
        <taxon>Metazoa</taxon>
        <taxon>Ecdysozoa</taxon>
        <taxon>Arthropoda</taxon>
        <taxon>Crustacea</taxon>
        <taxon>Multicrustacea</taxon>
        <taxon>Malacostraca</taxon>
        <taxon>Eumalacostraca</taxon>
        <taxon>Eucarida</taxon>
        <taxon>Decapoda</taxon>
        <taxon>Pleocyemata</taxon>
        <taxon>Astacidea</taxon>
        <taxon>Nephropoidea</taxon>
        <taxon>Nephropidae</taxon>
        <taxon>Homarus</taxon>
    </lineage>
</organism>
<evidence type="ECO:0000313" key="1">
    <source>
        <dbReference type="EMBL" id="KAG7168266.1"/>
    </source>
</evidence>
<gene>
    <name evidence="1" type="ORF">Hamer_G023148</name>
</gene>
<dbReference type="EMBL" id="JAHLQT010020272">
    <property type="protein sequence ID" value="KAG7168266.1"/>
    <property type="molecule type" value="Genomic_DNA"/>
</dbReference>
<reference evidence="1" key="1">
    <citation type="journal article" date="2021" name="Sci. Adv.">
        <title>The American lobster genome reveals insights on longevity, neural, and immune adaptations.</title>
        <authorList>
            <person name="Polinski J.M."/>
            <person name="Zimin A.V."/>
            <person name="Clark K.F."/>
            <person name="Kohn A.B."/>
            <person name="Sadowski N."/>
            <person name="Timp W."/>
            <person name="Ptitsyn A."/>
            <person name="Khanna P."/>
            <person name="Romanova D.Y."/>
            <person name="Williams P."/>
            <person name="Greenwood S.J."/>
            <person name="Moroz L.L."/>
            <person name="Walt D.R."/>
            <person name="Bodnar A.G."/>
        </authorList>
    </citation>
    <scope>NUCLEOTIDE SEQUENCE</scope>
    <source>
        <strain evidence="1">GMGI-L3</strain>
    </source>
</reference>
<proteinExistence type="predicted"/>
<keyword evidence="2" id="KW-1185">Reference proteome</keyword>